<dbReference type="Proteomes" id="UP000667802">
    <property type="component" value="Unassembled WGS sequence"/>
</dbReference>
<gene>
    <name evidence="1" type="ORF">G7B40_001735</name>
</gene>
<accession>A0AAP5I568</accession>
<proteinExistence type="predicted"/>
<name>A0AAP5I568_9CYAN</name>
<comment type="caution">
    <text evidence="1">The sequence shown here is derived from an EMBL/GenBank/DDBJ whole genome shotgun (WGS) entry which is preliminary data.</text>
</comment>
<reference evidence="2" key="1">
    <citation type="journal article" date="2021" name="Science">
        <title>Hunting the eagle killer: A cyanobacterial neurotoxin causes vacuolar myelinopathy.</title>
        <authorList>
            <person name="Breinlinger S."/>
            <person name="Phillips T.J."/>
            <person name="Haram B.N."/>
            <person name="Mares J."/>
            <person name="Martinez Yerena J.A."/>
            <person name="Hrouzek P."/>
            <person name="Sobotka R."/>
            <person name="Henderson W.M."/>
            <person name="Schmieder P."/>
            <person name="Williams S.M."/>
            <person name="Lauderdale J.D."/>
            <person name="Wilde H.D."/>
            <person name="Gerrin W."/>
            <person name="Kust A."/>
            <person name="Washington J.W."/>
            <person name="Wagner C."/>
            <person name="Geier B."/>
            <person name="Liebeke M."/>
            <person name="Enke H."/>
            <person name="Niedermeyer T.H.J."/>
            <person name="Wilde S.B."/>
        </authorList>
    </citation>
    <scope>NUCLEOTIDE SEQUENCE [LARGE SCALE GENOMIC DNA]</scope>
    <source>
        <strain evidence="2">Thurmond2011</strain>
    </source>
</reference>
<evidence type="ECO:0000313" key="1">
    <source>
        <dbReference type="EMBL" id="MDR9893308.1"/>
    </source>
</evidence>
<evidence type="ECO:0000313" key="2">
    <source>
        <dbReference type="Proteomes" id="UP000667802"/>
    </source>
</evidence>
<keyword evidence="2" id="KW-1185">Reference proteome</keyword>
<protein>
    <recommendedName>
        <fullName evidence="3">Helix-turn-helix domain-containing protein</fullName>
    </recommendedName>
</protein>
<dbReference type="AlphaFoldDB" id="A0AAP5I568"/>
<dbReference type="RefSeq" id="WP_208343820.1">
    <property type="nucleotide sequence ID" value="NZ_CAWQFN010000376.1"/>
</dbReference>
<organism evidence="1 2">
    <name type="scientific">Aetokthonos hydrillicola Thurmond2011</name>
    <dbReference type="NCBI Taxonomy" id="2712845"/>
    <lineage>
        <taxon>Bacteria</taxon>
        <taxon>Bacillati</taxon>
        <taxon>Cyanobacteriota</taxon>
        <taxon>Cyanophyceae</taxon>
        <taxon>Nostocales</taxon>
        <taxon>Hapalosiphonaceae</taxon>
        <taxon>Aetokthonos</taxon>
    </lineage>
</organism>
<dbReference type="EMBL" id="JAALHA020000001">
    <property type="protein sequence ID" value="MDR9893308.1"/>
    <property type="molecule type" value="Genomic_DNA"/>
</dbReference>
<sequence length="82" mass="9570">MTELYGGTDPRDIPTYSVRDAARYLRIPTATIRSWTFGRRYQTANGSNFFKPIIVTKDTRPRLLSFTNLKPFAMRCLLHERT</sequence>
<evidence type="ECO:0008006" key="3">
    <source>
        <dbReference type="Google" id="ProtNLM"/>
    </source>
</evidence>